<dbReference type="InterPro" id="IPR039069">
    <property type="entry name" value="CE7"/>
</dbReference>
<dbReference type="PANTHER" id="PTHR40111:SF1">
    <property type="entry name" value="CEPHALOSPORIN-C DEACETYLASE"/>
    <property type="match status" value="1"/>
</dbReference>
<evidence type="ECO:0000259" key="4">
    <source>
        <dbReference type="Pfam" id="PF05448"/>
    </source>
</evidence>
<dbReference type="OrthoDB" id="9770528at2"/>
<feature type="active site" description="Charge relay system" evidence="1">
    <location>
        <position position="275"/>
    </location>
</feature>
<sequence length="324" mass="34522">MALFDLPLPELREYRLSRSEPAGFDDFWAGTLATARRVALPPKLVEAGTPLSGITTYDVTFTGYSGQPIRAWLNRPASVSGPLPVAVEFIGYGGGRGLPIDWLVWASAGYAHLVMDTRGQGGSWRGGDTPDPDDSGAGPSTPGFLTRGVLAPETFYYRRLITDAVRAVETATELPGVDASRLVVTGKSQGGALALAAAGLVPDLVSAVVAGVPFLCDIQRAITITDSNPYAEVVRFLRANPQAAERTLSTLDHVDAVHFARRITAPSILSAALMDDVCPPSGVFAAFNAIQGQKEIEVYPWDDHAGGRSFFDTTALEFVEDRLS</sequence>
<dbReference type="Gene3D" id="3.40.50.1820">
    <property type="entry name" value="alpha/beta hydrolase"/>
    <property type="match status" value="1"/>
</dbReference>
<name>A0A2T0JYH3_9ACTN</name>
<proteinExistence type="predicted"/>
<dbReference type="Proteomes" id="UP000239415">
    <property type="component" value="Unassembled WGS sequence"/>
</dbReference>
<evidence type="ECO:0000256" key="3">
    <source>
        <dbReference type="SAM" id="MobiDB-lite"/>
    </source>
</evidence>
<dbReference type="SUPFAM" id="SSF53474">
    <property type="entry name" value="alpha/beta-Hydrolases"/>
    <property type="match status" value="1"/>
</dbReference>
<evidence type="ECO:0000256" key="1">
    <source>
        <dbReference type="PIRSR" id="PIRSR639069-1"/>
    </source>
</evidence>
<protein>
    <submittedName>
        <fullName evidence="5">Cephalosporin-C deacetylase</fullName>
    </submittedName>
</protein>
<feature type="binding site" evidence="2">
    <location>
        <position position="92"/>
    </location>
    <ligand>
        <name>substrate</name>
    </ligand>
</feature>
<dbReference type="InterPro" id="IPR029058">
    <property type="entry name" value="AB_hydrolase_fold"/>
</dbReference>
<dbReference type="EMBL" id="PVMZ01000024">
    <property type="protein sequence ID" value="PRX13915.1"/>
    <property type="molecule type" value="Genomic_DNA"/>
</dbReference>
<evidence type="ECO:0000313" key="6">
    <source>
        <dbReference type="Proteomes" id="UP000239415"/>
    </source>
</evidence>
<feature type="region of interest" description="Disordered" evidence="3">
    <location>
        <begin position="121"/>
        <end position="143"/>
    </location>
</feature>
<dbReference type="AlphaFoldDB" id="A0A2T0JYH3"/>
<evidence type="ECO:0000256" key="2">
    <source>
        <dbReference type="PIRSR" id="PIRSR639069-2"/>
    </source>
</evidence>
<comment type="caution">
    <text evidence="5">The sequence shown here is derived from an EMBL/GenBank/DDBJ whole genome shotgun (WGS) entry which is preliminary data.</text>
</comment>
<reference evidence="5 6" key="1">
    <citation type="submission" date="2018-03" db="EMBL/GenBank/DDBJ databases">
        <title>Genomic Encyclopedia of Archaeal and Bacterial Type Strains, Phase II (KMG-II): from individual species to whole genera.</title>
        <authorList>
            <person name="Goeker M."/>
        </authorList>
    </citation>
    <scope>NUCLEOTIDE SEQUENCE [LARGE SCALE GENOMIC DNA]</scope>
    <source>
        <strain evidence="5 6">DSM 43146</strain>
    </source>
</reference>
<dbReference type="RefSeq" id="WP_106328887.1">
    <property type="nucleotide sequence ID" value="NZ_BOMO01000156.1"/>
</dbReference>
<evidence type="ECO:0000313" key="5">
    <source>
        <dbReference type="EMBL" id="PRX13915.1"/>
    </source>
</evidence>
<feature type="active site" description="Nucleophile" evidence="1">
    <location>
        <position position="188"/>
    </location>
</feature>
<dbReference type="InterPro" id="IPR008391">
    <property type="entry name" value="AXE1_dom"/>
</dbReference>
<keyword evidence="6" id="KW-1185">Reference proteome</keyword>
<feature type="domain" description="Acetyl xylan esterase" evidence="4">
    <location>
        <begin position="1"/>
        <end position="320"/>
    </location>
</feature>
<feature type="active site" description="Charge relay system" evidence="1">
    <location>
        <position position="304"/>
    </location>
</feature>
<accession>A0A2T0JYH3</accession>
<gene>
    <name evidence="5" type="ORF">CLV67_124104</name>
</gene>
<dbReference type="GO" id="GO:0052689">
    <property type="term" value="F:carboxylic ester hydrolase activity"/>
    <property type="evidence" value="ECO:0007669"/>
    <property type="project" value="TreeGrafter"/>
</dbReference>
<dbReference type="GO" id="GO:0005976">
    <property type="term" value="P:polysaccharide metabolic process"/>
    <property type="evidence" value="ECO:0007669"/>
    <property type="project" value="TreeGrafter"/>
</dbReference>
<dbReference type="PANTHER" id="PTHR40111">
    <property type="entry name" value="CEPHALOSPORIN-C DEACETYLASE"/>
    <property type="match status" value="1"/>
</dbReference>
<dbReference type="Pfam" id="PF05448">
    <property type="entry name" value="AXE1"/>
    <property type="match status" value="1"/>
</dbReference>
<organism evidence="5 6">
    <name type="scientific">Actinoplanes italicus</name>
    <dbReference type="NCBI Taxonomy" id="113567"/>
    <lineage>
        <taxon>Bacteria</taxon>
        <taxon>Bacillati</taxon>
        <taxon>Actinomycetota</taxon>
        <taxon>Actinomycetes</taxon>
        <taxon>Micromonosporales</taxon>
        <taxon>Micromonosporaceae</taxon>
        <taxon>Actinoplanes</taxon>
    </lineage>
</organism>